<accession>A0A8S3X4C3</accession>
<dbReference type="EMBL" id="CAJQZP010000935">
    <property type="protein sequence ID" value="CAG4998288.1"/>
    <property type="molecule type" value="Genomic_DNA"/>
</dbReference>
<keyword evidence="2" id="KW-1185">Reference proteome</keyword>
<sequence>MRRSLPTAWASDWPTKLFWQPLLPALSQPPLPCGGLGWADYGVGCDLAAASGGGWFPCLQCFPIPPVGVSMLSENEIAVSYLCGNGAVGIVSKDIAPAWCYPAAAGLAYGPGLAAEIGYGPAIAGRLFGGCGYSIY</sequence>
<gene>
    <name evidence="1" type="ORF">PAPOLLO_LOCUS13359</name>
</gene>
<reference evidence="1" key="1">
    <citation type="submission" date="2021-04" db="EMBL/GenBank/DDBJ databases">
        <authorList>
            <person name="Tunstrom K."/>
        </authorList>
    </citation>
    <scope>NUCLEOTIDE SEQUENCE</scope>
</reference>
<dbReference type="OrthoDB" id="6930117at2759"/>
<organism evidence="1 2">
    <name type="scientific">Parnassius apollo</name>
    <name type="common">Apollo butterfly</name>
    <name type="synonym">Papilio apollo</name>
    <dbReference type="NCBI Taxonomy" id="110799"/>
    <lineage>
        <taxon>Eukaryota</taxon>
        <taxon>Metazoa</taxon>
        <taxon>Ecdysozoa</taxon>
        <taxon>Arthropoda</taxon>
        <taxon>Hexapoda</taxon>
        <taxon>Insecta</taxon>
        <taxon>Pterygota</taxon>
        <taxon>Neoptera</taxon>
        <taxon>Endopterygota</taxon>
        <taxon>Lepidoptera</taxon>
        <taxon>Glossata</taxon>
        <taxon>Ditrysia</taxon>
        <taxon>Papilionoidea</taxon>
        <taxon>Papilionidae</taxon>
        <taxon>Parnassiinae</taxon>
        <taxon>Parnassini</taxon>
        <taxon>Parnassius</taxon>
        <taxon>Parnassius</taxon>
    </lineage>
</organism>
<protein>
    <submittedName>
        <fullName evidence="1">(apollo) hypothetical protein</fullName>
    </submittedName>
</protein>
<evidence type="ECO:0000313" key="2">
    <source>
        <dbReference type="Proteomes" id="UP000691718"/>
    </source>
</evidence>
<proteinExistence type="predicted"/>
<dbReference type="Proteomes" id="UP000691718">
    <property type="component" value="Unassembled WGS sequence"/>
</dbReference>
<evidence type="ECO:0000313" key="1">
    <source>
        <dbReference type="EMBL" id="CAG4998288.1"/>
    </source>
</evidence>
<comment type="caution">
    <text evidence="1">The sequence shown here is derived from an EMBL/GenBank/DDBJ whole genome shotgun (WGS) entry which is preliminary data.</text>
</comment>
<dbReference type="AlphaFoldDB" id="A0A8S3X4C3"/>
<name>A0A8S3X4C3_PARAO</name>